<keyword evidence="3" id="KW-0809">Transit peptide</keyword>
<dbReference type="InterPro" id="IPR056864">
    <property type="entry name" value="MRP-L9_N"/>
</dbReference>
<dbReference type="Gene3D" id="3.40.5.10">
    <property type="entry name" value="Ribosomal protein L9, N-terminal domain"/>
    <property type="match status" value="1"/>
</dbReference>
<dbReference type="GO" id="GO:0005840">
    <property type="term" value="C:ribosome"/>
    <property type="evidence" value="ECO:0007669"/>
    <property type="project" value="UniProtKB-KW"/>
</dbReference>
<evidence type="ECO:0000256" key="4">
    <source>
        <dbReference type="ARBA" id="ARBA00022980"/>
    </source>
</evidence>
<reference evidence="13 14" key="1">
    <citation type="submission" date="2019-04" db="EMBL/GenBank/DDBJ databases">
        <authorList>
            <consortium name="Wellcome Sanger Institute Data Sharing"/>
        </authorList>
    </citation>
    <scope>NUCLEOTIDE SEQUENCE [LARGE SCALE GENOMIC DNA]</scope>
</reference>
<dbReference type="Ensembl" id="ENSSFOT00015012599.2">
    <property type="protein sequence ID" value="ENSSFOP00015012443.2"/>
    <property type="gene ID" value="ENSSFOG00015008036.2"/>
</dbReference>
<dbReference type="FunFam" id="3.40.5.10:FF:000005">
    <property type="entry name" value="39S ribosomal protein L9, mitochondrial"/>
    <property type="match status" value="1"/>
</dbReference>
<dbReference type="SUPFAM" id="SSF55658">
    <property type="entry name" value="L9 N-domain-like"/>
    <property type="match status" value="1"/>
</dbReference>
<dbReference type="GO" id="GO:0005739">
    <property type="term" value="C:mitochondrion"/>
    <property type="evidence" value="ECO:0007669"/>
    <property type="project" value="UniProtKB-SubCell"/>
</dbReference>
<dbReference type="Pfam" id="PF01281">
    <property type="entry name" value="Ribosomal_L9_N"/>
    <property type="match status" value="1"/>
</dbReference>
<dbReference type="GO" id="GO:1990904">
    <property type="term" value="C:ribonucleoprotein complex"/>
    <property type="evidence" value="ECO:0007669"/>
    <property type="project" value="UniProtKB-KW"/>
</dbReference>
<comment type="subcellular location">
    <subcellularLocation>
        <location evidence="1">Mitochondrion</location>
    </subcellularLocation>
</comment>
<keyword evidence="4" id="KW-0689">Ribosomal protein</keyword>
<evidence type="ECO:0000313" key="13">
    <source>
        <dbReference type="Ensembl" id="ENSSFOP00015012443.2"/>
    </source>
</evidence>
<feature type="compositionally biased region" description="Basic and acidic residues" evidence="9">
    <location>
        <begin position="252"/>
        <end position="261"/>
    </location>
</feature>
<evidence type="ECO:0000256" key="6">
    <source>
        <dbReference type="ARBA" id="ARBA00023274"/>
    </source>
</evidence>
<dbReference type="InterPro" id="IPR009027">
    <property type="entry name" value="Ribosomal_bL9/RNase_H1_N"/>
</dbReference>
<dbReference type="Pfam" id="PF25131">
    <property type="entry name" value="bL9m_N"/>
    <property type="match status" value="1"/>
</dbReference>
<accession>A0A8C9RHE8</accession>
<keyword evidence="5" id="KW-0496">Mitochondrion</keyword>
<feature type="domain" description="Large ribosomal subunit protein bL9m N-terminal" evidence="12">
    <location>
        <begin position="38"/>
        <end position="70"/>
    </location>
</feature>
<feature type="region of interest" description="Disordered" evidence="9">
    <location>
        <begin position="238"/>
        <end position="261"/>
    </location>
</feature>
<evidence type="ECO:0000259" key="12">
    <source>
        <dbReference type="Pfam" id="PF25131"/>
    </source>
</evidence>
<dbReference type="Proteomes" id="UP000694397">
    <property type="component" value="Chromosome 23"/>
</dbReference>
<evidence type="ECO:0000256" key="2">
    <source>
        <dbReference type="ARBA" id="ARBA00010605"/>
    </source>
</evidence>
<dbReference type="InterPro" id="IPR036935">
    <property type="entry name" value="Ribosomal_bL9_N_sf"/>
</dbReference>
<dbReference type="GO" id="GO:0003735">
    <property type="term" value="F:structural constituent of ribosome"/>
    <property type="evidence" value="ECO:0007669"/>
    <property type="project" value="InterPro"/>
</dbReference>
<protein>
    <recommendedName>
        <fullName evidence="7">Large ribosomal subunit protein bL9m</fullName>
    </recommendedName>
    <alternativeName>
        <fullName evidence="8">39S ribosomal protein L9, mitochondrial</fullName>
    </alternativeName>
</protein>
<gene>
    <name evidence="13" type="primary">MRPL9</name>
    <name evidence="13" type="synonym">mrpl9</name>
</gene>
<evidence type="ECO:0000259" key="10">
    <source>
        <dbReference type="Pfam" id="PF01281"/>
    </source>
</evidence>
<dbReference type="OrthoDB" id="5555409at2759"/>
<keyword evidence="14" id="KW-1185">Reference proteome</keyword>
<dbReference type="Pfam" id="PF22078">
    <property type="entry name" value="Ribosomal_bL9m_C"/>
    <property type="match status" value="1"/>
</dbReference>
<reference evidence="13" key="2">
    <citation type="submission" date="2025-08" db="UniProtKB">
        <authorList>
            <consortium name="Ensembl"/>
        </authorList>
    </citation>
    <scope>IDENTIFICATION</scope>
</reference>
<keyword evidence="6" id="KW-0687">Ribonucleoprotein</keyword>
<comment type="similarity">
    <text evidence="2">Belongs to the bacterial ribosomal protein bL9 family.</text>
</comment>
<proteinExistence type="inferred from homology"/>
<dbReference type="GeneTree" id="ENSGT00390000008281"/>
<dbReference type="InterPro" id="IPR054302">
    <property type="entry name" value="Ribosomal_bL9m_C"/>
</dbReference>
<evidence type="ECO:0000256" key="1">
    <source>
        <dbReference type="ARBA" id="ARBA00004173"/>
    </source>
</evidence>
<feature type="domain" description="Ribosomal protein L9" evidence="10">
    <location>
        <begin position="80"/>
        <end position="126"/>
    </location>
</feature>
<dbReference type="InterPro" id="IPR020070">
    <property type="entry name" value="Ribosomal_bL9_N"/>
</dbReference>
<dbReference type="PANTHER" id="PTHR21368">
    <property type="entry name" value="50S RIBOSOMAL PROTEIN L9"/>
    <property type="match status" value="1"/>
</dbReference>
<evidence type="ECO:0000256" key="8">
    <source>
        <dbReference type="ARBA" id="ARBA00035381"/>
    </source>
</evidence>
<evidence type="ECO:0000256" key="5">
    <source>
        <dbReference type="ARBA" id="ARBA00023128"/>
    </source>
</evidence>
<organism evidence="13 14">
    <name type="scientific">Scleropages formosus</name>
    <name type="common">Asian bonytongue</name>
    <name type="synonym">Osteoglossum formosum</name>
    <dbReference type="NCBI Taxonomy" id="113540"/>
    <lineage>
        <taxon>Eukaryota</taxon>
        <taxon>Metazoa</taxon>
        <taxon>Chordata</taxon>
        <taxon>Craniata</taxon>
        <taxon>Vertebrata</taxon>
        <taxon>Euteleostomi</taxon>
        <taxon>Actinopterygii</taxon>
        <taxon>Neopterygii</taxon>
        <taxon>Teleostei</taxon>
        <taxon>Osteoglossocephala</taxon>
        <taxon>Osteoglossomorpha</taxon>
        <taxon>Osteoglossiformes</taxon>
        <taxon>Osteoglossidae</taxon>
        <taxon>Scleropages</taxon>
    </lineage>
</organism>
<dbReference type="InterPro" id="IPR000244">
    <property type="entry name" value="Ribosomal_bL9"/>
</dbReference>
<evidence type="ECO:0000256" key="3">
    <source>
        <dbReference type="ARBA" id="ARBA00022946"/>
    </source>
</evidence>
<reference evidence="13" key="3">
    <citation type="submission" date="2025-09" db="UniProtKB">
        <authorList>
            <consortium name="Ensembl"/>
        </authorList>
    </citation>
    <scope>IDENTIFICATION</scope>
</reference>
<evidence type="ECO:0000256" key="9">
    <source>
        <dbReference type="SAM" id="MobiDB-lite"/>
    </source>
</evidence>
<evidence type="ECO:0000313" key="14">
    <source>
        <dbReference type="Proteomes" id="UP000694397"/>
    </source>
</evidence>
<dbReference type="GO" id="GO:0006412">
    <property type="term" value="P:translation"/>
    <property type="evidence" value="ECO:0007669"/>
    <property type="project" value="InterPro"/>
</dbReference>
<dbReference type="AlphaFoldDB" id="A0A8C9RHE8"/>
<evidence type="ECO:0000259" key="11">
    <source>
        <dbReference type="Pfam" id="PF22078"/>
    </source>
</evidence>
<sequence length="261" mass="30296">LSMLSPSRFALQCLLREFSKITVSPAQSFSQTASKNTVVVERWWQVPLSKEGRPPRLYPRRHRVYRLVEDTKHSPKMDKMELILTQTVPKLGGRGDTVFVKKSLGRNKLLPEGLAVYPSPENKEMFNEELRQLREGRVEDRIQTRTGKLTVEYLKKCHVEVGMKSNVKWELTKEVMCRQLLLKLGVFAPPHALTLPDEPIADLGEYWCEVKVNGIDAVRIPVSVVNFIKPRKQRYLNRLKRQAQEQEQEQEESQHPKDEEP</sequence>
<evidence type="ECO:0000256" key="7">
    <source>
        <dbReference type="ARBA" id="ARBA00035194"/>
    </source>
</evidence>
<name>A0A8C9RHE8_SCLFO</name>
<feature type="domain" description="Large ribosomal subunit protein bL9m C-terminal" evidence="11">
    <location>
        <begin position="140"/>
        <end position="225"/>
    </location>
</feature>